<dbReference type="Pfam" id="PF00383">
    <property type="entry name" value="dCMP_cyt_deam_1"/>
    <property type="match status" value="1"/>
</dbReference>
<dbReference type="InterPro" id="IPR024072">
    <property type="entry name" value="DHFR-like_dom_sf"/>
</dbReference>
<dbReference type="RefSeq" id="WP_289216186.1">
    <property type="nucleotide sequence ID" value="NZ_JAPVRC010000005.1"/>
</dbReference>
<dbReference type="InterPro" id="IPR002125">
    <property type="entry name" value="CMP_dCMP_dom"/>
</dbReference>
<comment type="catalytic activity">
    <reaction evidence="13 14">
        <text>2,5-diamino-6-hydroxy-4-(5-phosphoribosylamino)-pyrimidine + H2O + H(+) = 5-amino-6-(5-phospho-D-ribosylamino)uracil + NH4(+)</text>
        <dbReference type="Rhea" id="RHEA:21868"/>
        <dbReference type="ChEBI" id="CHEBI:15377"/>
        <dbReference type="ChEBI" id="CHEBI:15378"/>
        <dbReference type="ChEBI" id="CHEBI:28938"/>
        <dbReference type="ChEBI" id="CHEBI:58453"/>
        <dbReference type="ChEBI" id="CHEBI:58614"/>
        <dbReference type="EC" id="3.5.4.26"/>
    </reaction>
</comment>
<dbReference type="Gene3D" id="3.40.430.10">
    <property type="entry name" value="Dihydrofolate Reductase, subunit A"/>
    <property type="match status" value="1"/>
</dbReference>
<comment type="pathway">
    <text evidence="2 14">Cofactor biosynthesis; riboflavin biosynthesis; 5-amino-6-(D-ribitylamino)uracil from GTP: step 2/4.</text>
</comment>
<evidence type="ECO:0000256" key="7">
    <source>
        <dbReference type="ARBA" id="ARBA00022723"/>
    </source>
</evidence>
<evidence type="ECO:0000256" key="5">
    <source>
        <dbReference type="ARBA" id="ARBA00007417"/>
    </source>
</evidence>
<comment type="similarity">
    <text evidence="4 14">In the N-terminal section; belongs to the cytidine and deoxycytidylate deaminase family.</text>
</comment>
<evidence type="ECO:0000256" key="3">
    <source>
        <dbReference type="ARBA" id="ARBA00004910"/>
    </source>
</evidence>
<keyword evidence="7 14" id="KW-0479">Metal-binding</keyword>
<dbReference type="GO" id="GO:0008835">
    <property type="term" value="F:diaminohydroxyphosphoribosylaminopyrimidine deaminase activity"/>
    <property type="evidence" value="ECO:0007669"/>
    <property type="project" value="UniProtKB-EC"/>
</dbReference>
<evidence type="ECO:0000256" key="4">
    <source>
        <dbReference type="ARBA" id="ARBA00005259"/>
    </source>
</evidence>
<comment type="cofactor">
    <cofactor evidence="14">
        <name>Zn(2+)</name>
        <dbReference type="ChEBI" id="CHEBI:29105"/>
    </cofactor>
    <text evidence="14">Binds 1 zinc ion.</text>
</comment>
<evidence type="ECO:0000256" key="10">
    <source>
        <dbReference type="ARBA" id="ARBA00023002"/>
    </source>
</evidence>
<dbReference type="NCBIfam" id="TIGR00326">
    <property type="entry name" value="eubact_ribD"/>
    <property type="match status" value="1"/>
</dbReference>
<name>A0ABW2JY96_9BACI</name>
<dbReference type="InterPro" id="IPR002734">
    <property type="entry name" value="RibDG_C"/>
</dbReference>
<dbReference type="InterPro" id="IPR004794">
    <property type="entry name" value="Eubact_RibD"/>
</dbReference>
<evidence type="ECO:0000256" key="2">
    <source>
        <dbReference type="ARBA" id="ARBA00004882"/>
    </source>
</evidence>
<keyword evidence="11" id="KW-0511">Multifunctional enzyme</keyword>
<dbReference type="PANTHER" id="PTHR38011:SF7">
    <property type="entry name" value="2,5-DIAMINO-6-RIBOSYLAMINO-4(3H)-PYRIMIDINONE 5'-PHOSPHATE REDUCTASE"/>
    <property type="match status" value="1"/>
</dbReference>
<evidence type="ECO:0000256" key="6">
    <source>
        <dbReference type="ARBA" id="ARBA00022619"/>
    </source>
</evidence>
<dbReference type="GO" id="GO:0008703">
    <property type="term" value="F:5-amino-6-(5-phosphoribosylamino)uracil reductase activity"/>
    <property type="evidence" value="ECO:0007669"/>
    <property type="project" value="UniProtKB-EC"/>
</dbReference>
<evidence type="ECO:0000256" key="11">
    <source>
        <dbReference type="ARBA" id="ARBA00023268"/>
    </source>
</evidence>
<dbReference type="EC" id="1.1.1.193" evidence="14"/>
<organism evidence="16 17">
    <name type="scientific">Halobacillus campisalis</name>
    <dbReference type="NCBI Taxonomy" id="435909"/>
    <lineage>
        <taxon>Bacteria</taxon>
        <taxon>Bacillati</taxon>
        <taxon>Bacillota</taxon>
        <taxon>Bacilli</taxon>
        <taxon>Bacillales</taxon>
        <taxon>Bacillaceae</taxon>
        <taxon>Halobacillus</taxon>
    </lineage>
</organism>
<keyword evidence="8 14" id="KW-0862">Zinc</keyword>
<dbReference type="PROSITE" id="PS51747">
    <property type="entry name" value="CYT_DCMP_DEAMINASES_2"/>
    <property type="match status" value="1"/>
</dbReference>
<evidence type="ECO:0000256" key="9">
    <source>
        <dbReference type="ARBA" id="ARBA00022857"/>
    </source>
</evidence>
<dbReference type="InterPro" id="IPR011549">
    <property type="entry name" value="RibD_C"/>
</dbReference>
<proteinExistence type="inferred from homology"/>
<sequence>MDRDEKYMQMAIAMAEGTVGQTTPNPSVAAVVVRANQVVGLGVHVKAGEPHAEVHALKMAGEKAEGAEIYVTLEPCSHYGQTPPCAQAVIDAGIKRAIIASHDPNPKVSGRGIQMMEEAGIEVKTAVLKEKADQLNRAFFHFIQTKRPYVRLKSAISMDGKIATSTGESQWITGVEARLDGHRYRHQSAAILVGVNTVMMDNPKLTTRLEGGGDNPVRIVLDTNLRTPPAAQLIQDPSAPTWIFTGAGVTEEQLTPFQNFSHVDIIQFQSEKVDIEEVVDYLGEQKITSLLIEGGATVADAFVRSGHVNEVITYMAPKVIGGEKSLTSVAGEGISSLKNIDRFEFVSSEKIGDDLKIIAVKKEG</sequence>
<dbReference type="InterPro" id="IPR050765">
    <property type="entry name" value="Riboflavin_Biosynth_HTPR"/>
</dbReference>
<dbReference type="PIRSF" id="PIRSF006769">
    <property type="entry name" value="RibD"/>
    <property type="match status" value="1"/>
</dbReference>
<dbReference type="InterPro" id="IPR016193">
    <property type="entry name" value="Cytidine_deaminase-like"/>
</dbReference>
<dbReference type="CDD" id="cd01284">
    <property type="entry name" value="Riboflavin_deaminase-reductase"/>
    <property type="match status" value="1"/>
</dbReference>
<dbReference type="EC" id="3.5.4.26" evidence="14"/>
<evidence type="ECO:0000256" key="12">
    <source>
        <dbReference type="ARBA" id="ARBA00049861"/>
    </source>
</evidence>
<comment type="function">
    <text evidence="1 14">Converts 2,5-diamino-6-(ribosylamino)-4(3h)-pyrimidinone 5'-phosphate into 5-amino-6-(ribosylamino)-2,4(1h,3h)-pyrimidinedione 5'-phosphate.</text>
</comment>
<evidence type="ECO:0000256" key="8">
    <source>
        <dbReference type="ARBA" id="ARBA00022833"/>
    </source>
</evidence>
<evidence type="ECO:0000313" key="16">
    <source>
        <dbReference type="EMBL" id="MFC7319436.1"/>
    </source>
</evidence>
<protein>
    <recommendedName>
        <fullName evidence="14">Riboflavin biosynthesis protein RibD</fullName>
    </recommendedName>
    <domain>
        <recommendedName>
            <fullName evidence="14">Diaminohydroxyphosphoribosylaminopyrimidine deaminase</fullName>
            <shortName evidence="14">DRAP deaminase</shortName>
            <ecNumber evidence="14">3.5.4.26</ecNumber>
        </recommendedName>
        <alternativeName>
            <fullName evidence="14">Riboflavin-specific deaminase</fullName>
        </alternativeName>
    </domain>
    <domain>
        <recommendedName>
            <fullName evidence="14">5-amino-6-(5-phosphoribosylamino)uracil reductase</fullName>
            <ecNumber evidence="14">1.1.1.193</ecNumber>
        </recommendedName>
        <alternativeName>
            <fullName evidence="14">HTP reductase</fullName>
        </alternativeName>
    </domain>
</protein>
<comment type="similarity">
    <text evidence="5 14">In the C-terminal section; belongs to the HTP reductase family.</text>
</comment>
<keyword evidence="6 14" id="KW-0686">Riboflavin biosynthesis</keyword>
<keyword evidence="9 14" id="KW-0521">NADP</keyword>
<keyword evidence="10 14" id="KW-0560">Oxidoreductase</keyword>
<evidence type="ECO:0000256" key="1">
    <source>
        <dbReference type="ARBA" id="ARBA00002151"/>
    </source>
</evidence>
<dbReference type="Proteomes" id="UP001596494">
    <property type="component" value="Unassembled WGS sequence"/>
</dbReference>
<keyword evidence="17" id="KW-1185">Reference proteome</keyword>
<dbReference type="Pfam" id="PF01872">
    <property type="entry name" value="RibD_C"/>
    <property type="match status" value="1"/>
</dbReference>
<comment type="catalytic activity">
    <reaction evidence="12 14">
        <text>5-amino-6-(5-phospho-D-ribitylamino)uracil + NADP(+) = 5-amino-6-(5-phospho-D-ribosylamino)uracil + NADPH + H(+)</text>
        <dbReference type="Rhea" id="RHEA:17845"/>
        <dbReference type="ChEBI" id="CHEBI:15378"/>
        <dbReference type="ChEBI" id="CHEBI:57783"/>
        <dbReference type="ChEBI" id="CHEBI:58349"/>
        <dbReference type="ChEBI" id="CHEBI:58421"/>
        <dbReference type="ChEBI" id="CHEBI:58453"/>
        <dbReference type="EC" id="1.1.1.193"/>
    </reaction>
</comment>
<evidence type="ECO:0000313" key="17">
    <source>
        <dbReference type="Proteomes" id="UP001596494"/>
    </source>
</evidence>
<comment type="caution">
    <text evidence="16">The sequence shown here is derived from an EMBL/GenBank/DDBJ whole genome shotgun (WGS) entry which is preliminary data.</text>
</comment>
<evidence type="ECO:0000256" key="14">
    <source>
        <dbReference type="PIRNR" id="PIRNR006769"/>
    </source>
</evidence>
<dbReference type="SUPFAM" id="SSF53927">
    <property type="entry name" value="Cytidine deaminase-like"/>
    <property type="match status" value="1"/>
</dbReference>
<dbReference type="PROSITE" id="PS00903">
    <property type="entry name" value="CYT_DCMP_DEAMINASES_1"/>
    <property type="match status" value="1"/>
</dbReference>
<dbReference type="InterPro" id="IPR016192">
    <property type="entry name" value="APOBEC/CMP_deaminase_Zn-bd"/>
</dbReference>
<evidence type="ECO:0000259" key="15">
    <source>
        <dbReference type="PROSITE" id="PS51747"/>
    </source>
</evidence>
<feature type="domain" description="CMP/dCMP-type deaminase" evidence="15">
    <location>
        <begin position="2"/>
        <end position="124"/>
    </location>
</feature>
<keyword evidence="14 16" id="KW-0378">Hydrolase</keyword>
<dbReference type="Gene3D" id="3.40.140.10">
    <property type="entry name" value="Cytidine Deaminase, domain 2"/>
    <property type="match status" value="1"/>
</dbReference>
<accession>A0ABW2JY96</accession>
<dbReference type="EMBL" id="JBHTBY010000001">
    <property type="protein sequence ID" value="MFC7319436.1"/>
    <property type="molecule type" value="Genomic_DNA"/>
</dbReference>
<comment type="pathway">
    <text evidence="3 14">Cofactor biosynthesis; riboflavin biosynthesis; 5-amino-6-(D-ribitylamino)uracil from GTP: step 3/4.</text>
</comment>
<dbReference type="PANTHER" id="PTHR38011">
    <property type="entry name" value="DIHYDROFOLATE REDUCTASE FAMILY PROTEIN (AFU_ORTHOLOGUE AFUA_8G06820)"/>
    <property type="match status" value="1"/>
</dbReference>
<gene>
    <name evidence="16" type="primary">ribD</name>
    <name evidence="16" type="ORF">ACFQMN_00885</name>
</gene>
<reference evidence="17" key="1">
    <citation type="journal article" date="2019" name="Int. J. Syst. Evol. Microbiol.">
        <title>The Global Catalogue of Microorganisms (GCM) 10K type strain sequencing project: providing services to taxonomists for standard genome sequencing and annotation.</title>
        <authorList>
            <consortium name="The Broad Institute Genomics Platform"/>
            <consortium name="The Broad Institute Genome Sequencing Center for Infectious Disease"/>
            <person name="Wu L."/>
            <person name="Ma J."/>
        </authorList>
    </citation>
    <scope>NUCLEOTIDE SEQUENCE [LARGE SCALE GENOMIC DNA]</scope>
    <source>
        <strain evidence="17">CCUG 73951</strain>
    </source>
</reference>
<dbReference type="SUPFAM" id="SSF53597">
    <property type="entry name" value="Dihydrofolate reductase-like"/>
    <property type="match status" value="1"/>
</dbReference>
<dbReference type="NCBIfam" id="TIGR00227">
    <property type="entry name" value="ribD_Cterm"/>
    <property type="match status" value="1"/>
</dbReference>
<evidence type="ECO:0000256" key="13">
    <source>
        <dbReference type="ARBA" id="ARBA00049886"/>
    </source>
</evidence>